<dbReference type="PROSITE" id="PS51173">
    <property type="entry name" value="CBM2"/>
    <property type="match status" value="2"/>
</dbReference>
<dbReference type="SMART" id="SM00637">
    <property type="entry name" value="CBD_II"/>
    <property type="match status" value="2"/>
</dbReference>
<dbReference type="GO" id="GO:0005975">
    <property type="term" value="P:carbohydrate metabolic process"/>
    <property type="evidence" value="ECO:0007669"/>
    <property type="project" value="InterPro"/>
</dbReference>
<evidence type="ECO:0000313" key="8">
    <source>
        <dbReference type="EMBL" id="ROR29430.1"/>
    </source>
</evidence>
<dbReference type="PRINTS" id="PR00723">
    <property type="entry name" value="SUBTILISIN"/>
</dbReference>
<name>A0A3N1XRZ3_9FIRM</name>
<evidence type="ECO:0000256" key="1">
    <source>
        <dbReference type="ARBA" id="ARBA00011073"/>
    </source>
</evidence>
<feature type="active site" description="Charge relay system" evidence="5">
    <location>
        <position position="700"/>
    </location>
</feature>
<dbReference type="InterPro" id="IPR000209">
    <property type="entry name" value="Peptidase_S8/S53_dom"/>
</dbReference>
<feature type="active site" description="Charge relay system" evidence="5">
    <location>
        <position position="451"/>
    </location>
</feature>
<dbReference type="InterPro" id="IPR008969">
    <property type="entry name" value="CarboxyPept-like_regulatory"/>
</dbReference>
<accession>A0A3N1XRZ3</accession>
<dbReference type="SUPFAM" id="SSF49384">
    <property type="entry name" value="Carbohydrate-binding domain"/>
    <property type="match status" value="2"/>
</dbReference>
<dbReference type="PANTHER" id="PTHR43806:SF11">
    <property type="entry name" value="CEREVISIN-RELATED"/>
    <property type="match status" value="1"/>
</dbReference>
<evidence type="ECO:0000313" key="9">
    <source>
        <dbReference type="Proteomes" id="UP000273083"/>
    </source>
</evidence>
<evidence type="ECO:0000256" key="5">
    <source>
        <dbReference type="PROSITE-ProRule" id="PRU01240"/>
    </source>
</evidence>
<dbReference type="PROSITE" id="PS00138">
    <property type="entry name" value="SUBTILASE_SER"/>
    <property type="match status" value="1"/>
</dbReference>
<dbReference type="GO" id="GO:0004553">
    <property type="term" value="F:hydrolase activity, hydrolyzing O-glycosyl compounds"/>
    <property type="evidence" value="ECO:0007669"/>
    <property type="project" value="InterPro"/>
</dbReference>
<dbReference type="InterPro" id="IPR050131">
    <property type="entry name" value="Peptidase_S8_subtilisin-like"/>
</dbReference>
<comment type="caution">
    <text evidence="8">The sequence shown here is derived from an EMBL/GenBank/DDBJ whole genome shotgun (WGS) entry which is preliminary data.</text>
</comment>
<evidence type="ECO:0000256" key="2">
    <source>
        <dbReference type="ARBA" id="ARBA00022670"/>
    </source>
</evidence>
<dbReference type="EMBL" id="RJVG01000003">
    <property type="protein sequence ID" value="ROR29430.1"/>
    <property type="molecule type" value="Genomic_DNA"/>
</dbReference>
<organism evidence="8 9">
    <name type="scientific">Mobilisporobacter senegalensis</name>
    <dbReference type="NCBI Taxonomy" id="1329262"/>
    <lineage>
        <taxon>Bacteria</taxon>
        <taxon>Bacillati</taxon>
        <taxon>Bacillota</taxon>
        <taxon>Clostridia</taxon>
        <taxon>Lachnospirales</taxon>
        <taxon>Lachnospiraceae</taxon>
        <taxon>Mobilisporobacter</taxon>
    </lineage>
</organism>
<sequence length="1112" mass="122036">MKVNKRILKGITSMLMVLSIIISPLTKVQVKAMSTEIKRSNVTNESSMGNFTTDIETVTNSAISITNSKFIGDGFEVEFNVDNKWEGAFNGNITIKNTGSVVIENWALKFDMNNEISNIWNGTILSHEEGTYVIKNAGWNQDIPVGGSVNFGFSASGNEVDYPKSYVIPLVNRNKDSNGYEVVFTLYSDWGSGFSGAITITNTSEMAIEDWVLEFDFDKEINNIWNGVIQNKTGGHYVIKNATYNQNIEPGRAITIGFNGVDGNVLNKPCNYKLSEIIIDNNNESKYITVSTEDSVIGKAYFQELRPEDICIETDGIQYAKNQLNLVGTENSQFAQFEALGNEYGFEIIGCIEFTRDYQIKFIEDKTYQQMNEYIAVLSQFDFIEETNLNLVMGIEEDFYPTTDTEWPATGTGNVWSTTPGGSNWGVEAINAPEAWNYISDMYPVKIGLIDNMFDSKHQDLNYTKIWNNPKDSYINKNGDSHGTHVSGTMAAGFDNGVGITGIAVNKELYAYSTSGTDTDKTSKKIDTTVMEYKYAFALLIGNGTRVINVSQNTGRLECFAASMNNAAAIKYVQSNGKILGAFLRRLVTRGFDFVVVAAAGNVNNISYVADANETYGYRLPKSGETGIQGGALAEYNSFLNNITEVKNRIIVVGAYGLGATSLAGYSNIGTRVDIAAPGNNIYSTVIGSSYDQTSWNGTSMAAPHVAGTAVLVYSVNPALTGFQVKNIILSTANSVGLTENSGTYKYDTVNAGEAVKKAIATKGYNSGGTDPTGIILGIAQKDVSNDPIEDVMVSAYRYSTSDGIIKNYANVTNTNTNGEFDLELDPGTYHIEFYKSGYLPLVVYDVEVVANEVIYLEKVLVKENFLNSILDNQAYGVVKDAITGEALKDVTIKFREGWNKKYGNYFGDTVTTNASGKYVVTLDRGYYTAELSKDGYITGYVNIVTTLPGQNRNQDAVLSPVLADNEYRIVLTWGSIPADLDSHINGITDDYSFHVYYGNSSFSNEGKVIAELDVDDTTSYGPETITITVRVDKNGLYRYSVHDYSNRNSRTSTDLSVSGASVKVYKGNSLAATYYVPTNQVGNLWRVFEINNGSIKRIGTLSNETSPSNIR</sequence>
<feature type="domain" description="CBM2" evidence="7">
    <location>
        <begin position="173"/>
        <end position="282"/>
    </location>
</feature>
<dbReference type="AlphaFoldDB" id="A0A3N1XRZ3"/>
<dbReference type="GO" id="GO:0004252">
    <property type="term" value="F:serine-type endopeptidase activity"/>
    <property type="evidence" value="ECO:0007669"/>
    <property type="project" value="UniProtKB-UniRule"/>
</dbReference>
<evidence type="ECO:0000259" key="7">
    <source>
        <dbReference type="PROSITE" id="PS51173"/>
    </source>
</evidence>
<evidence type="ECO:0000256" key="4">
    <source>
        <dbReference type="ARBA" id="ARBA00022825"/>
    </source>
</evidence>
<dbReference type="GO" id="GO:0030247">
    <property type="term" value="F:polysaccharide binding"/>
    <property type="evidence" value="ECO:0007669"/>
    <property type="project" value="UniProtKB-UniRule"/>
</dbReference>
<dbReference type="Gene3D" id="2.60.40.290">
    <property type="match status" value="2"/>
</dbReference>
<dbReference type="Gene3D" id="2.60.40.1120">
    <property type="entry name" value="Carboxypeptidase-like, regulatory domain"/>
    <property type="match status" value="2"/>
</dbReference>
<dbReference type="GO" id="GO:0006508">
    <property type="term" value="P:proteolysis"/>
    <property type="evidence" value="ECO:0007669"/>
    <property type="project" value="UniProtKB-KW"/>
</dbReference>
<dbReference type="InterPro" id="IPR013784">
    <property type="entry name" value="Carb-bd-like_fold"/>
</dbReference>
<keyword evidence="6" id="KW-1133">Transmembrane helix</keyword>
<feature type="transmembrane region" description="Helical" evidence="6">
    <location>
        <begin position="7"/>
        <end position="25"/>
    </location>
</feature>
<dbReference type="Gene3D" id="3.40.50.200">
    <property type="entry name" value="Peptidase S8/S53 domain"/>
    <property type="match status" value="1"/>
</dbReference>
<keyword evidence="6" id="KW-0472">Membrane</keyword>
<dbReference type="SUPFAM" id="SSF49452">
    <property type="entry name" value="Starch-binding domain-like"/>
    <property type="match status" value="1"/>
</dbReference>
<dbReference type="InterPro" id="IPR022398">
    <property type="entry name" value="Peptidase_S8_His-AS"/>
</dbReference>
<dbReference type="Proteomes" id="UP000273083">
    <property type="component" value="Unassembled WGS sequence"/>
</dbReference>
<comment type="similarity">
    <text evidence="1 5">Belongs to the peptidase S8 family.</text>
</comment>
<keyword evidence="9" id="KW-1185">Reference proteome</keyword>
<keyword evidence="2 5" id="KW-0645">Protease</keyword>
<evidence type="ECO:0000256" key="3">
    <source>
        <dbReference type="ARBA" id="ARBA00022801"/>
    </source>
</evidence>
<dbReference type="SUPFAM" id="SSF52743">
    <property type="entry name" value="Subtilisin-like"/>
    <property type="match status" value="1"/>
</dbReference>
<reference evidence="8 9" key="1">
    <citation type="submission" date="2018-11" db="EMBL/GenBank/DDBJ databases">
        <title>Genomic Encyclopedia of Type Strains, Phase IV (KMG-IV): sequencing the most valuable type-strain genomes for metagenomic binning, comparative biology and taxonomic classification.</title>
        <authorList>
            <person name="Goeker M."/>
        </authorList>
    </citation>
    <scope>NUCLEOTIDE SEQUENCE [LARGE SCALE GENOMIC DNA]</scope>
    <source>
        <strain evidence="8 9">DSM 26537</strain>
    </source>
</reference>
<evidence type="ECO:0000256" key="6">
    <source>
        <dbReference type="SAM" id="Phobius"/>
    </source>
</evidence>
<proteinExistence type="inferred from homology"/>
<keyword evidence="6" id="KW-0812">Transmembrane</keyword>
<dbReference type="Pfam" id="PF00082">
    <property type="entry name" value="Peptidase_S8"/>
    <property type="match status" value="1"/>
</dbReference>
<dbReference type="InterPro" id="IPR001919">
    <property type="entry name" value="CBD2"/>
</dbReference>
<feature type="active site" description="Charge relay system" evidence="5">
    <location>
        <position position="482"/>
    </location>
</feature>
<dbReference type="SUPFAM" id="SSF49464">
    <property type="entry name" value="Carboxypeptidase regulatory domain-like"/>
    <property type="match status" value="1"/>
</dbReference>
<dbReference type="InterPro" id="IPR023828">
    <property type="entry name" value="Peptidase_S8_Ser-AS"/>
</dbReference>
<dbReference type="PANTHER" id="PTHR43806">
    <property type="entry name" value="PEPTIDASE S8"/>
    <property type="match status" value="1"/>
</dbReference>
<protein>
    <submittedName>
        <fullName evidence="8">Subtilisin family serine protease</fullName>
    </submittedName>
</protein>
<gene>
    <name evidence="8" type="ORF">EDD66_103368</name>
</gene>
<dbReference type="InterPro" id="IPR012291">
    <property type="entry name" value="CBM2_carb-bd_dom_sf"/>
</dbReference>
<dbReference type="PROSITE" id="PS00137">
    <property type="entry name" value="SUBTILASE_HIS"/>
    <property type="match status" value="1"/>
</dbReference>
<dbReference type="PROSITE" id="PS51892">
    <property type="entry name" value="SUBTILASE"/>
    <property type="match status" value="1"/>
</dbReference>
<dbReference type="InterPro" id="IPR008965">
    <property type="entry name" value="CBM2/CBM3_carb-bd_dom_sf"/>
</dbReference>
<feature type="domain" description="CBM2" evidence="7">
    <location>
        <begin position="68"/>
        <end position="176"/>
    </location>
</feature>
<dbReference type="Pfam" id="PF00553">
    <property type="entry name" value="CBM_2"/>
    <property type="match status" value="2"/>
</dbReference>
<keyword evidence="4 5" id="KW-0720">Serine protease</keyword>
<dbReference type="RefSeq" id="WP_170164274.1">
    <property type="nucleotide sequence ID" value="NZ_RJVG01000003.1"/>
</dbReference>
<keyword evidence="3 5" id="KW-0378">Hydrolase</keyword>
<dbReference type="InterPro" id="IPR015500">
    <property type="entry name" value="Peptidase_S8_subtilisin-rel"/>
</dbReference>
<dbReference type="InterPro" id="IPR036852">
    <property type="entry name" value="Peptidase_S8/S53_dom_sf"/>
</dbReference>